<gene>
    <name evidence="2" type="ordered locus">Snov_2179</name>
</gene>
<sequence length="214" mass="22510">MTAMPELIDALVADLRPVPPGTVWRRIAIGVGVGGLASAVLMVLWLGLRPDLADAVWTTSYWAKFIYPLLLGIAGILAVERLGRPGGRAKRAARLAVAAVVAVLLLAAAQFMNSPPEMYGDLLMGSSAMLCPFYIVSLATPIYLGLLWALRGLAPTRLTVAGAGAGLLAGGMGAWIYAFHCGETAMPFLATWYSLGIVASVALGALAGRYLLRW</sequence>
<feature type="transmembrane region" description="Helical" evidence="1">
    <location>
        <begin position="158"/>
        <end position="178"/>
    </location>
</feature>
<keyword evidence="1" id="KW-0472">Membrane</keyword>
<accession>D7A1B7</accession>
<feature type="transmembrane region" description="Helical" evidence="1">
    <location>
        <begin position="27"/>
        <end position="48"/>
    </location>
</feature>
<dbReference type="STRING" id="639283.Snov_2179"/>
<protein>
    <recommendedName>
        <fullName evidence="4">DUF1109 domain-containing protein</fullName>
    </recommendedName>
</protein>
<feature type="transmembrane region" description="Helical" evidence="1">
    <location>
        <begin position="92"/>
        <end position="112"/>
    </location>
</feature>
<organism evidence="2 3">
    <name type="scientific">Ancylobacter novellus (strain ATCC 8093 / DSM 506 / JCM 20403 / CCM 1077 / IAM 12100 / NBRC 12443 / NCIMB 10456)</name>
    <name type="common">Starkeya novella</name>
    <dbReference type="NCBI Taxonomy" id="639283"/>
    <lineage>
        <taxon>Bacteria</taxon>
        <taxon>Pseudomonadati</taxon>
        <taxon>Pseudomonadota</taxon>
        <taxon>Alphaproteobacteria</taxon>
        <taxon>Hyphomicrobiales</taxon>
        <taxon>Xanthobacteraceae</taxon>
        <taxon>Ancylobacter</taxon>
    </lineage>
</organism>
<dbReference type="Proteomes" id="UP000006633">
    <property type="component" value="Chromosome"/>
</dbReference>
<keyword evidence="1" id="KW-1133">Transmembrane helix</keyword>
<dbReference type="EMBL" id="CP002026">
    <property type="protein sequence ID" value="ADH89475.1"/>
    <property type="molecule type" value="Genomic_DNA"/>
</dbReference>
<evidence type="ECO:0008006" key="4">
    <source>
        <dbReference type="Google" id="ProtNLM"/>
    </source>
</evidence>
<evidence type="ECO:0000313" key="2">
    <source>
        <dbReference type="EMBL" id="ADH89475.1"/>
    </source>
</evidence>
<evidence type="ECO:0000256" key="1">
    <source>
        <dbReference type="SAM" id="Phobius"/>
    </source>
</evidence>
<feature type="transmembrane region" description="Helical" evidence="1">
    <location>
        <begin position="60"/>
        <end position="80"/>
    </location>
</feature>
<keyword evidence="3" id="KW-1185">Reference proteome</keyword>
<dbReference type="InterPro" id="IPR009495">
    <property type="entry name" value="NrsF"/>
</dbReference>
<dbReference type="Pfam" id="PF06532">
    <property type="entry name" value="NrsF"/>
    <property type="match status" value="1"/>
</dbReference>
<dbReference type="eggNOG" id="COG4944">
    <property type="taxonomic scope" value="Bacteria"/>
</dbReference>
<keyword evidence="1" id="KW-0812">Transmembrane</keyword>
<evidence type="ECO:0000313" key="3">
    <source>
        <dbReference type="Proteomes" id="UP000006633"/>
    </source>
</evidence>
<reference evidence="2 3" key="1">
    <citation type="journal article" date="2012" name="Stand. Genomic Sci.">
        <title>Complete genome sequence of the facultatively chemolithoautotrophic and methylotrophic alpha Proteobacterium Starkeya novella type strain (ATCC 8093(T)).</title>
        <authorList>
            <person name="Kappler U."/>
            <person name="Davenport K."/>
            <person name="Beatson S."/>
            <person name="Lucas S."/>
            <person name="Lapidus A."/>
            <person name="Copeland A."/>
            <person name="Berry K.W."/>
            <person name="Glavina Del Rio T."/>
            <person name="Hammon N."/>
            <person name="Dalin E."/>
            <person name="Tice H."/>
            <person name="Pitluck S."/>
            <person name="Richardson P."/>
            <person name="Bruce D."/>
            <person name="Goodwin L.A."/>
            <person name="Han C."/>
            <person name="Tapia R."/>
            <person name="Detter J.C."/>
            <person name="Chang Y.J."/>
            <person name="Jeffries C.D."/>
            <person name="Land M."/>
            <person name="Hauser L."/>
            <person name="Kyrpides N.C."/>
            <person name="Goker M."/>
            <person name="Ivanova N."/>
            <person name="Klenk H.P."/>
            <person name="Woyke T."/>
        </authorList>
    </citation>
    <scope>NUCLEOTIDE SEQUENCE [LARGE SCALE GENOMIC DNA]</scope>
    <source>
        <strain evidence="3">ATCC 8093 / DSM 506 / JCM 20403 / CCM 1077 / IAM 12100 / NBRC 12443 / NCIMB 10456</strain>
    </source>
</reference>
<feature type="transmembrane region" description="Helical" evidence="1">
    <location>
        <begin position="190"/>
        <end position="212"/>
    </location>
</feature>
<dbReference type="HOGENOM" id="CLU_097826_1_0_5"/>
<dbReference type="AlphaFoldDB" id="D7A1B7"/>
<name>D7A1B7_ANCN5</name>
<proteinExistence type="predicted"/>
<dbReference type="KEGG" id="sno:Snov_2179"/>
<feature type="transmembrane region" description="Helical" evidence="1">
    <location>
        <begin position="124"/>
        <end position="146"/>
    </location>
</feature>
<dbReference type="OrthoDB" id="7764375at2"/>